<evidence type="ECO:0008006" key="3">
    <source>
        <dbReference type="Google" id="ProtNLM"/>
    </source>
</evidence>
<dbReference type="InterPro" id="IPR032710">
    <property type="entry name" value="NTF2-like_dom_sf"/>
</dbReference>
<comment type="caution">
    <text evidence="1">The sequence shown here is derived from an EMBL/GenBank/DDBJ whole genome shotgun (WGS) entry which is preliminary data.</text>
</comment>
<dbReference type="AlphaFoldDB" id="A0A316WX18"/>
<protein>
    <recommendedName>
        <fullName evidence="3">Nuclear transport factor 2 family protein</fullName>
    </recommendedName>
</protein>
<dbReference type="EMBL" id="PPEI02000003">
    <property type="protein sequence ID" value="PWN64763.1"/>
    <property type="molecule type" value="Genomic_DNA"/>
</dbReference>
<dbReference type="Gene3D" id="3.10.450.50">
    <property type="match status" value="1"/>
</dbReference>
<proteinExistence type="predicted"/>
<evidence type="ECO:0000313" key="2">
    <source>
        <dbReference type="Proteomes" id="UP000236182"/>
    </source>
</evidence>
<dbReference type="RefSeq" id="WP_109621548.1">
    <property type="nucleotide sequence ID" value="NZ_PPEI02000003.1"/>
</dbReference>
<sequence>MTDRVNIINNYIDGYNQFDIKKMVADLDDNIVFENIQNNDIRLSLKGLTAFKQQAETAKTYFAKRTQTVKSFRHFDNSTEIEIDYTAILAIDFPNGLKKGQKLKLSGKSVFEFKKNKVIKLTDIS</sequence>
<gene>
    <name evidence="1" type="ORF">C1638_012855</name>
</gene>
<dbReference type="SUPFAM" id="SSF54427">
    <property type="entry name" value="NTF2-like"/>
    <property type="match status" value="1"/>
</dbReference>
<dbReference type="Proteomes" id="UP000236182">
    <property type="component" value="Unassembled WGS sequence"/>
</dbReference>
<organism evidence="1 2">
    <name type="scientific">Chryseobacterium oncorhynchi</name>
    <dbReference type="NCBI Taxonomy" id="741074"/>
    <lineage>
        <taxon>Bacteria</taxon>
        <taxon>Pseudomonadati</taxon>
        <taxon>Bacteroidota</taxon>
        <taxon>Flavobacteriia</taxon>
        <taxon>Flavobacteriales</taxon>
        <taxon>Weeksellaceae</taxon>
        <taxon>Chryseobacterium group</taxon>
        <taxon>Chryseobacterium</taxon>
    </lineage>
</organism>
<reference evidence="1" key="1">
    <citation type="submission" date="2018-04" db="EMBL/GenBank/DDBJ databases">
        <title>Draft Genome Sequences of Chryseobacterium lactis NCTC11390T isolated from milk, Chryseobacterium oncorhynchi 701B-08T from rainbow trout, and Chryseobacterium viscerum 687B-08T from diseased fish.</title>
        <authorList>
            <person name="Jeong J.-J."/>
            <person name="Lee Y.J."/>
            <person name="Pathiraja D."/>
            <person name="Park B."/>
            <person name="Choi I.-G."/>
            <person name="Kim K.D."/>
        </authorList>
    </citation>
    <scope>NUCLEOTIDE SEQUENCE [LARGE SCALE GENOMIC DNA]</scope>
    <source>
        <strain evidence="1">701B-08</strain>
    </source>
</reference>
<keyword evidence="2" id="KW-1185">Reference proteome</keyword>
<accession>A0A316WX18</accession>
<dbReference type="OrthoDB" id="582835at2"/>
<name>A0A316WX18_9FLAO</name>
<evidence type="ECO:0000313" key="1">
    <source>
        <dbReference type="EMBL" id="PWN64763.1"/>
    </source>
</evidence>